<organism evidence="1 2">
    <name type="scientific">Dentiscutata heterogama</name>
    <dbReference type="NCBI Taxonomy" id="1316150"/>
    <lineage>
        <taxon>Eukaryota</taxon>
        <taxon>Fungi</taxon>
        <taxon>Fungi incertae sedis</taxon>
        <taxon>Mucoromycota</taxon>
        <taxon>Glomeromycotina</taxon>
        <taxon>Glomeromycetes</taxon>
        <taxon>Diversisporales</taxon>
        <taxon>Gigasporaceae</taxon>
        <taxon>Dentiscutata</taxon>
    </lineage>
</organism>
<accession>A0ACA9PEC8</accession>
<feature type="non-terminal residue" evidence="1">
    <location>
        <position position="52"/>
    </location>
</feature>
<evidence type="ECO:0000313" key="2">
    <source>
        <dbReference type="Proteomes" id="UP000789702"/>
    </source>
</evidence>
<reference evidence="1" key="1">
    <citation type="submission" date="2021-06" db="EMBL/GenBank/DDBJ databases">
        <authorList>
            <person name="Kallberg Y."/>
            <person name="Tangrot J."/>
            <person name="Rosling A."/>
        </authorList>
    </citation>
    <scope>NUCLEOTIDE SEQUENCE</scope>
    <source>
        <strain evidence="1">IL203A</strain>
    </source>
</reference>
<evidence type="ECO:0000313" key="1">
    <source>
        <dbReference type="EMBL" id="CAG8705169.1"/>
    </source>
</evidence>
<protein>
    <submittedName>
        <fullName evidence="1">367_t:CDS:1</fullName>
    </submittedName>
</protein>
<comment type="caution">
    <text evidence="1">The sequence shown here is derived from an EMBL/GenBank/DDBJ whole genome shotgun (WGS) entry which is preliminary data.</text>
</comment>
<feature type="non-terminal residue" evidence="1">
    <location>
        <position position="1"/>
    </location>
</feature>
<name>A0ACA9PEC8_9GLOM</name>
<dbReference type="EMBL" id="CAJVPU010027866">
    <property type="protein sequence ID" value="CAG8705169.1"/>
    <property type="molecule type" value="Genomic_DNA"/>
</dbReference>
<dbReference type="Proteomes" id="UP000789702">
    <property type="component" value="Unassembled WGS sequence"/>
</dbReference>
<proteinExistence type="predicted"/>
<gene>
    <name evidence="1" type="ORF">DHETER_LOCUS11960</name>
</gene>
<sequence>IQNLNPPTNNTQTLELFLDNDFLKNNNTFLEEESNNELIPSPNLYNQRFSTR</sequence>
<keyword evidence="2" id="KW-1185">Reference proteome</keyword>